<dbReference type="Proteomes" id="UP001203852">
    <property type="component" value="Unassembled WGS sequence"/>
</dbReference>
<reference evidence="1" key="1">
    <citation type="journal article" date="2022" name="bioRxiv">
        <title>Deciphering the potential niche of two novel black yeast fungi from a biological soil crust based on their genomes, phenotypes, and melanin regulation.</title>
        <authorList>
            <consortium name="DOE Joint Genome Institute"/>
            <person name="Carr E.C."/>
            <person name="Barton Q."/>
            <person name="Grambo S."/>
            <person name="Sullivan M."/>
            <person name="Renfro C.M."/>
            <person name="Kuo A."/>
            <person name="Pangilinan J."/>
            <person name="Lipzen A."/>
            <person name="Keymanesh K."/>
            <person name="Savage E."/>
            <person name="Barry K."/>
            <person name="Grigoriev I.V."/>
            <person name="Riekhof W.R."/>
            <person name="Harris S.S."/>
        </authorList>
    </citation>
    <scope>NUCLEOTIDE SEQUENCE</scope>
    <source>
        <strain evidence="1">JF 03-4F</strain>
    </source>
</reference>
<name>A0AAN6IG25_9EURO</name>
<organism evidence="1 2">
    <name type="scientific">Exophiala viscosa</name>
    <dbReference type="NCBI Taxonomy" id="2486360"/>
    <lineage>
        <taxon>Eukaryota</taxon>
        <taxon>Fungi</taxon>
        <taxon>Dikarya</taxon>
        <taxon>Ascomycota</taxon>
        <taxon>Pezizomycotina</taxon>
        <taxon>Eurotiomycetes</taxon>
        <taxon>Chaetothyriomycetidae</taxon>
        <taxon>Chaetothyriales</taxon>
        <taxon>Herpotrichiellaceae</taxon>
        <taxon>Exophiala</taxon>
    </lineage>
</organism>
<gene>
    <name evidence="1" type="ORF">EDD36DRAFT_428667</name>
</gene>
<accession>A0AAN6IG25</accession>
<comment type="caution">
    <text evidence="1">The sequence shown here is derived from an EMBL/GenBank/DDBJ whole genome shotgun (WGS) entry which is preliminary data.</text>
</comment>
<evidence type="ECO:0000313" key="1">
    <source>
        <dbReference type="EMBL" id="KAI1616206.1"/>
    </source>
</evidence>
<proteinExistence type="predicted"/>
<dbReference type="AlphaFoldDB" id="A0AAN6IG25"/>
<evidence type="ECO:0000313" key="2">
    <source>
        <dbReference type="Proteomes" id="UP001203852"/>
    </source>
</evidence>
<keyword evidence="2" id="KW-1185">Reference proteome</keyword>
<dbReference type="EMBL" id="MU404351">
    <property type="protein sequence ID" value="KAI1616206.1"/>
    <property type="molecule type" value="Genomic_DNA"/>
</dbReference>
<sequence>MVFAALPCIPHILTIIWAGMLWRGSPRTKMATSLYFRKMSKSSTLRYREVDNPNASHVAMLDNFHCGSLARPR</sequence>
<protein>
    <submittedName>
        <fullName evidence="1">Uncharacterized protein</fullName>
    </submittedName>
</protein>